<dbReference type="InterPro" id="IPR044974">
    <property type="entry name" value="Disease_R_plants"/>
</dbReference>
<dbReference type="SMART" id="SM00255">
    <property type="entry name" value="TIR"/>
    <property type="match status" value="1"/>
</dbReference>
<dbReference type="InterPro" id="IPR035897">
    <property type="entry name" value="Toll_tir_struct_dom_sf"/>
</dbReference>
<dbReference type="SUPFAM" id="SSF52200">
    <property type="entry name" value="Toll/Interleukin receptor TIR domain"/>
    <property type="match status" value="1"/>
</dbReference>
<feature type="domain" description="TIR" evidence="3">
    <location>
        <begin position="4"/>
        <end position="170"/>
    </location>
</feature>
<evidence type="ECO:0000313" key="5">
    <source>
        <dbReference type="Proteomes" id="UP000030645"/>
    </source>
</evidence>
<dbReference type="eggNOG" id="ENOG502QQJE">
    <property type="taxonomic scope" value="Eukaryota"/>
</dbReference>
<sequence length="506" mass="57368">MTHQRHDVFLSFRGEDTRHGLAKELHSALQEAGIPTFRDDVNLERGTHVSSELLKAIQMSRVAIIVFSKNYASSSWCLDELVKILECQQVDGQFVLPVFFDVDPDDVGGQTGDFGKAFEDRFRSDTKVASKIDKWKAGLAEAAMLPDGFSLHDGAQWDNSMFIKEIISQISCRRQDAHMYLHLQPTMDSGKDYLNHLLSIAADDILIIGIYGIGNIGKTNLAKAVYNQNLYSFDGSSFLANVNKVSERPNGLLKLQEQLLFDLLDESIEIKDVSMGINMIKTRLRSKRVLVVLDDVEKLDQLNALARRREWFGSGSRIIITTRDANLLCTLESDDIYGPQGIQILKDKYGQNLEMIEGLEEFVRKMHYQAQRKVGSLMAELERERKKNALQGQIIAELQQSRDLVLLSDERKKNALQGQIVDELQQSQDLVLPSDALCMTRSIVENGSQAYDCMSFLIINDKYRQNLEIIEALEELEQKMHCQEGEYRGFAKGRKHVLLKCNLSVT</sequence>
<evidence type="ECO:0000259" key="3">
    <source>
        <dbReference type="PROSITE" id="PS50104"/>
    </source>
</evidence>
<dbReference type="Pfam" id="PF00931">
    <property type="entry name" value="NB-ARC"/>
    <property type="match status" value="1"/>
</dbReference>
<dbReference type="FunFam" id="3.40.50.10140:FF:000007">
    <property type="entry name" value="Disease resistance protein (TIR-NBS-LRR class)"/>
    <property type="match status" value="1"/>
</dbReference>
<feature type="coiled-coil region" evidence="2">
    <location>
        <begin position="459"/>
        <end position="486"/>
    </location>
</feature>
<protein>
    <submittedName>
        <fullName evidence="4">TMV resistance protein N</fullName>
    </submittedName>
</protein>
<dbReference type="Proteomes" id="UP000030645">
    <property type="component" value="Unassembled WGS sequence"/>
</dbReference>
<keyword evidence="5" id="KW-1185">Reference proteome</keyword>
<dbReference type="Pfam" id="PF01582">
    <property type="entry name" value="TIR"/>
    <property type="match status" value="1"/>
</dbReference>
<dbReference type="InterPro" id="IPR002182">
    <property type="entry name" value="NB-ARC"/>
</dbReference>
<gene>
    <name evidence="4" type="ORF">L484_023078</name>
</gene>
<dbReference type="GO" id="GO:0007165">
    <property type="term" value="P:signal transduction"/>
    <property type="evidence" value="ECO:0007669"/>
    <property type="project" value="InterPro"/>
</dbReference>
<evidence type="ECO:0000256" key="1">
    <source>
        <dbReference type="ARBA" id="ARBA00023027"/>
    </source>
</evidence>
<proteinExistence type="predicted"/>
<accession>W9SAP2</accession>
<dbReference type="Gene3D" id="3.40.50.10140">
    <property type="entry name" value="Toll/interleukin-1 receptor homology (TIR) domain"/>
    <property type="match status" value="1"/>
</dbReference>
<organism evidence="4 5">
    <name type="scientific">Morus notabilis</name>
    <dbReference type="NCBI Taxonomy" id="981085"/>
    <lineage>
        <taxon>Eukaryota</taxon>
        <taxon>Viridiplantae</taxon>
        <taxon>Streptophyta</taxon>
        <taxon>Embryophyta</taxon>
        <taxon>Tracheophyta</taxon>
        <taxon>Spermatophyta</taxon>
        <taxon>Magnoliopsida</taxon>
        <taxon>eudicotyledons</taxon>
        <taxon>Gunneridae</taxon>
        <taxon>Pentapetalae</taxon>
        <taxon>rosids</taxon>
        <taxon>fabids</taxon>
        <taxon>Rosales</taxon>
        <taxon>Moraceae</taxon>
        <taxon>Moreae</taxon>
        <taxon>Morus</taxon>
    </lineage>
</organism>
<keyword evidence="2" id="KW-0175">Coiled coil</keyword>
<reference evidence="5" key="1">
    <citation type="submission" date="2013-01" db="EMBL/GenBank/DDBJ databases">
        <title>Draft Genome Sequence of a Mulberry Tree, Morus notabilis C.K. Schneid.</title>
        <authorList>
            <person name="He N."/>
            <person name="Zhao S."/>
        </authorList>
    </citation>
    <scope>NUCLEOTIDE SEQUENCE</scope>
</reference>
<name>W9SAP2_9ROSA</name>
<dbReference type="SUPFAM" id="SSF52540">
    <property type="entry name" value="P-loop containing nucleoside triphosphate hydrolases"/>
    <property type="match status" value="1"/>
</dbReference>
<dbReference type="PANTHER" id="PTHR11017:SF544">
    <property type="entry name" value="ADP-RIBOSYL CYCLASE_CYCLIC ADP-RIBOSE HYDROLASE"/>
    <property type="match status" value="1"/>
</dbReference>
<keyword evidence="1" id="KW-0520">NAD</keyword>
<dbReference type="AlphaFoldDB" id="W9SAP2"/>
<dbReference type="PANTHER" id="PTHR11017">
    <property type="entry name" value="LEUCINE-RICH REPEAT-CONTAINING PROTEIN"/>
    <property type="match status" value="1"/>
</dbReference>
<evidence type="ECO:0000313" key="4">
    <source>
        <dbReference type="EMBL" id="EXB96359.1"/>
    </source>
</evidence>
<dbReference type="GO" id="GO:0043531">
    <property type="term" value="F:ADP binding"/>
    <property type="evidence" value="ECO:0007669"/>
    <property type="project" value="InterPro"/>
</dbReference>
<dbReference type="PRINTS" id="PR00364">
    <property type="entry name" value="DISEASERSIST"/>
</dbReference>
<dbReference type="GO" id="GO:0006952">
    <property type="term" value="P:defense response"/>
    <property type="evidence" value="ECO:0007669"/>
    <property type="project" value="InterPro"/>
</dbReference>
<dbReference type="Gene3D" id="3.40.50.300">
    <property type="entry name" value="P-loop containing nucleotide triphosphate hydrolases"/>
    <property type="match status" value="1"/>
</dbReference>
<evidence type="ECO:0000256" key="2">
    <source>
        <dbReference type="SAM" id="Coils"/>
    </source>
</evidence>
<dbReference type="InterPro" id="IPR027417">
    <property type="entry name" value="P-loop_NTPase"/>
</dbReference>
<dbReference type="EMBL" id="KE345239">
    <property type="protein sequence ID" value="EXB96359.1"/>
    <property type="molecule type" value="Genomic_DNA"/>
</dbReference>
<dbReference type="InterPro" id="IPR000157">
    <property type="entry name" value="TIR_dom"/>
</dbReference>
<dbReference type="PROSITE" id="PS50104">
    <property type="entry name" value="TIR"/>
    <property type="match status" value="1"/>
</dbReference>